<keyword evidence="6 8" id="KW-1133">Transmembrane helix</keyword>
<feature type="transmembrane region" description="Helical" evidence="8">
    <location>
        <begin position="172"/>
        <end position="194"/>
    </location>
</feature>
<sequence>MANLETEIEVTKDRKLYNWMQYFWSNYSVVFAFIVLFIVASIASDHFLSPLNITNMLRQISVIGILAVGMTFVILIGGIDLSVGSVLALTGTIVMASQVDFGTSIFTAILFGLVAGALIGVINGVIITYGKIAAFITTLAMMTIARSTALYYADAGAIAGSNMDYRAIGNEYLFGIPIPVYIFAVVVVIAFILLEKTTFGRHIYAVGGNSRAAHLSAVPINKITIMTYMICGLTAAIGAVIETSRLNSVSTSSSGSMYELDAIAAVIIGGTKLTGGQGRIIGTVFGILILAILSNIMNLLNISPYIQGVVKGAIILVAVLLQKRS</sequence>
<dbReference type="PANTHER" id="PTHR32196:SF21">
    <property type="entry name" value="ABC TRANSPORTER PERMEASE PROTEIN YPHD-RELATED"/>
    <property type="match status" value="1"/>
</dbReference>
<feature type="transmembrane region" description="Helical" evidence="8">
    <location>
        <begin position="60"/>
        <end position="81"/>
    </location>
</feature>
<comment type="subcellular location">
    <subcellularLocation>
        <location evidence="1">Cell membrane</location>
        <topology evidence="1">Multi-pass membrane protein</topology>
    </subcellularLocation>
</comment>
<dbReference type="PANTHER" id="PTHR32196">
    <property type="entry name" value="ABC TRANSPORTER PERMEASE PROTEIN YPHD-RELATED-RELATED"/>
    <property type="match status" value="1"/>
</dbReference>
<feature type="transmembrane region" description="Helical" evidence="8">
    <location>
        <begin position="132"/>
        <end position="152"/>
    </location>
</feature>
<evidence type="ECO:0000256" key="3">
    <source>
        <dbReference type="ARBA" id="ARBA00022475"/>
    </source>
</evidence>
<evidence type="ECO:0000313" key="9">
    <source>
        <dbReference type="EMBL" id="MRI67071.1"/>
    </source>
</evidence>
<keyword evidence="10" id="KW-1185">Reference proteome</keyword>
<keyword evidence="7 8" id="KW-0472">Membrane</keyword>
<reference evidence="9 10" key="1">
    <citation type="submission" date="2019-10" db="EMBL/GenBank/DDBJ databases">
        <title>Gracilibacillus salitolerans sp. nov., a moderate halophile isolated from a saline soil in northwest China.</title>
        <authorList>
            <person name="Gan L."/>
        </authorList>
    </citation>
    <scope>NUCLEOTIDE SEQUENCE [LARGE SCALE GENOMIC DNA]</scope>
    <source>
        <strain evidence="9 10">TP2-8</strain>
    </source>
</reference>
<dbReference type="CDD" id="cd06579">
    <property type="entry name" value="TM_PBP1_transp_AraH_like"/>
    <property type="match status" value="1"/>
</dbReference>
<evidence type="ECO:0000256" key="5">
    <source>
        <dbReference type="ARBA" id="ARBA00022692"/>
    </source>
</evidence>
<keyword evidence="5 8" id="KW-0812">Transmembrane</keyword>
<protein>
    <submittedName>
        <fullName evidence="9">Ribose ABC transporter permease</fullName>
    </submittedName>
</protein>
<evidence type="ECO:0000256" key="7">
    <source>
        <dbReference type="ARBA" id="ARBA00023136"/>
    </source>
</evidence>
<evidence type="ECO:0000256" key="8">
    <source>
        <dbReference type="SAM" id="Phobius"/>
    </source>
</evidence>
<accession>A0A6N7R1G0</accession>
<name>A0A6N7R1G0_9BACI</name>
<feature type="transmembrane region" description="Helical" evidence="8">
    <location>
        <begin position="27"/>
        <end position="48"/>
    </location>
</feature>
<dbReference type="EMBL" id="WJEE01000025">
    <property type="protein sequence ID" value="MRI67071.1"/>
    <property type="molecule type" value="Genomic_DNA"/>
</dbReference>
<dbReference type="GO" id="GO:0005886">
    <property type="term" value="C:plasma membrane"/>
    <property type="evidence" value="ECO:0007669"/>
    <property type="project" value="UniProtKB-SubCell"/>
</dbReference>
<evidence type="ECO:0000256" key="6">
    <source>
        <dbReference type="ARBA" id="ARBA00022989"/>
    </source>
</evidence>
<feature type="transmembrane region" description="Helical" evidence="8">
    <location>
        <begin position="280"/>
        <end position="299"/>
    </location>
</feature>
<dbReference type="GO" id="GO:0022857">
    <property type="term" value="F:transmembrane transporter activity"/>
    <property type="evidence" value="ECO:0007669"/>
    <property type="project" value="InterPro"/>
</dbReference>
<keyword evidence="2" id="KW-0813">Transport</keyword>
<keyword evidence="4" id="KW-0997">Cell inner membrane</keyword>
<evidence type="ECO:0000256" key="2">
    <source>
        <dbReference type="ARBA" id="ARBA00022448"/>
    </source>
</evidence>
<dbReference type="InterPro" id="IPR001851">
    <property type="entry name" value="ABC_transp_permease"/>
</dbReference>
<evidence type="ECO:0000256" key="4">
    <source>
        <dbReference type="ARBA" id="ARBA00022519"/>
    </source>
</evidence>
<comment type="caution">
    <text evidence="9">The sequence shown here is derived from an EMBL/GenBank/DDBJ whole genome shotgun (WGS) entry which is preliminary data.</text>
</comment>
<keyword evidence="3" id="KW-1003">Cell membrane</keyword>
<organism evidence="9 10">
    <name type="scientific">Gracilibacillus thailandensis</name>
    <dbReference type="NCBI Taxonomy" id="563735"/>
    <lineage>
        <taxon>Bacteria</taxon>
        <taxon>Bacillati</taxon>
        <taxon>Bacillota</taxon>
        <taxon>Bacilli</taxon>
        <taxon>Bacillales</taxon>
        <taxon>Bacillaceae</taxon>
        <taxon>Gracilibacillus</taxon>
    </lineage>
</organism>
<proteinExistence type="predicted"/>
<dbReference type="Proteomes" id="UP000435187">
    <property type="component" value="Unassembled WGS sequence"/>
</dbReference>
<gene>
    <name evidence="9" type="ORF">GH885_12070</name>
</gene>
<dbReference type="RefSeq" id="WP_153835691.1">
    <property type="nucleotide sequence ID" value="NZ_JBHUMW010000091.1"/>
</dbReference>
<evidence type="ECO:0000256" key="1">
    <source>
        <dbReference type="ARBA" id="ARBA00004651"/>
    </source>
</evidence>
<dbReference type="Pfam" id="PF02653">
    <property type="entry name" value="BPD_transp_2"/>
    <property type="match status" value="1"/>
</dbReference>
<dbReference type="AlphaFoldDB" id="A0A6N7R1G0"/>
<feature type="transmembrane region" description="Helical" evidence="8">
    <location>
        <begin position="101"/>
        <end position="125"/>
    </location>
</feature>
<evidence type="ECO:0000313" key="10">
    <source>
        <dbReference type="Proteomes" id="UP000435187"/>
    </source>
</evidence>